<gene>
    <name evidence="2" type="ORF">BJ982_003261</name>
</gene>
<dbReference type="Proteomes" id="UP000542210">
    <property type="component" value="Unassembled WGS sequence"/>
</dbReference>
<evidence type="ECO:0000313" key="2">
    <source>
        <dbReference type="EMBL" id="MBB4701717.1"/>
    </source>
</evidence>
<evidence type="ECO:0000313" key="3">
    <source>
        <dbReference type="Proteomes" id="UP000542210"/>
    </source>
</evidence>
<sequence length="180" mass="18339">MVAWAVGAMASRAVARADGRPDLLVLRLAGPRCPDEVRRALRGCEFVREVVVSGHVCRAVADPGTGPRVAAALRAEGLPVAVVILQWGQERPRQALPPSRVATGAGVPAGPDHHPDDVATGPAATPPVLGAHGVFWAPAPAVATAETGRAPGRRSASPSAGMLTRLIVVTTMPSAVGAAR</sequence>
<reference evidence="2 3" key="1">
    <citation type="submission" date="2020-08" db="EMBL/GenBank/DDBJ databases">
        <title>Sequencing the genomes of 1000 actinobacteria strains.</title>
        <authorList>
            <person name="Klenk H.-P."/>
        </authorList>
    </citation>
    <scope>NUCLEOTIDE SEQUENCE [LARGE SCALE GENOMIC DNA]</scope>
    <source>
        <strain evidence="2 3">DSM 45784</strain>
    </source>
</reference>
<evidence type="ECO:0000256" key="1">
    <source>
        <dbReference type="SAM" id="MobiDB-lite"/>
    </source>
</evidence>
<dbReference type="RefSeq" id="WP_184880969.1">
    <property type="nucleotide sequence ID" value="NZ_BOOV01000007.1"/>
</dbReference>
<comment type="caution">
    <text evidence="2">The sequence shown here is derived from an EMBL/GenBank/DDBJ whole genome shotgun (WGS) entry which is preliminary data.</text>
</comment>
<keyword evidence="3" id="KW-1185">Reference proteome</keyword>
<dbReference type="EMBL" id="JACHND010000001">
    <property type="protein sequence ID" value="MBB4701717.1"/>
    <property type="molecule type" value="Genomic_DNA"/>
</dbReference>
<accession>A0A7W7D7H4</accession>
<name>A0A7W7D7H4_9ACTN</name>
<dbReference type="AlphaFoldDB" id="A0A7W7D7H4"/>
<protein>
    <submittedName>
        <fullName evidence="2">Uncharacterized protein</fullName>
    </submittedName>
</protein>
<proteinExistence type="predicted"/>
<feature type="region of interest" description="Disordered" evidence="1">
    <location>
        <begin position="94"/>
        <end position="124"/>
    </location>
</feature>
<organism evidence="2 3">
    <name type="scientific">Sphaerisporangium siamense</name>
    <dbReference type="NCBI Taxonomy" id="795645"/>
    <lineage>
        <taxon>Bacteria</taxon>
        <taxon>Bacillati</taxon>
        <taxon>Actinomycetota</taxon>
        <taxon>Actinomycetes</taxon>
        <taxon>Streptosporangiales</taxon>
        <taxon>Streptosporangiaceae</taxon>
        <taxon>Sphaerisporangium</taxon>
    </lineage>
</organism>